<feature type="domain" description="Glycosyltransferase subfamily 4-like N-terminal" evidence="5">
    <location>
        <begin position="17"/>
        <end position="145"/>
    </location>
</feature>
<dbReference type="RefSeq" id="WP_055414421.1">
    <property type="nucleotide sequence ID" value="NZ_BKFD01000017.1"/>
</dbReference>
<evidence type="ECO:0000259" key="4">
    <source>
        <dbReference type="Pfam" id="PF00534"/>
    </source>
</evidence>
<evidence type="ECO:0000313" key="7">
    <source>
        <dbReference type="Proteomes" id="UP001256400"/>
    </source>
</evidence>
<dbReference type="Proteomes" id="UP001256400">
    <property type="component" value="Chromosome"/>
</dbReference>
<dbReference type="SUPFAM" id="SSF53756">
    <property type="entry name" value="UDP-Glycosyltransferase/glycogen phosphorylase"/>
    <property type="match status" value="1"/>
</dbReference>
<dbReference type="PANTHER" id="PTHR12526">
    <property type="entry name" value="GLYCOSYLTRANSFERASE"/>
    <property type="match status" value="1"/>
</dbReference>
<dbReference type="AlphaFoldDB" id="A0AB38YXJ3"/>
<evidence type="ECO:0000259" key="5">
    <source>
        <dbReference type="Pfam" id="PF13439"/>
    </source>
</evidence>
<dbReference type="InterPro" id="IPR001296">
    <property type="entry name" value="Glyco_trans_1"/>
</dbReference>
<sequence length="358" mass="39828">MKKLKIINAVYGDATGGRWQAMLDIANTLKSFGHEVVLLRGTENQHLKSGEWPITVIPNKGFYSVTAALKIRKFIEQQKPDVIIAHSGKAVWLFKNAMLGMSKKIPVIAVNHSHNVKRTLRADAFIHITPYVQELVQKRQTPEERATKPQQVISNLTYLPKVTAEPRLIKQPPSIVMLTRMVPNKGVHVLIDALAILNNKGLPFHAVLAGQGEMLEQCKAQAQRLGLADKVEFPGWIGGEDKIALLQNADIVALPSITEIQGIGILDAFAWGKTLITTDDIGIRQTAKHGINAWCAKADDAQSLANGIEYLIQHPDKALKFAQQGKKESLEKYCFEQIAKKHNAFVNEVYEFYMKSNS</sequence>
<organism evidence="6 7">
    <name type="scientific">Acinetobacter soli</name>
    <dbReference type="NCBI Taxonomy" id="487316"/>
    <lineage>
        <taxon>Bacteria</taxon>
        <taxon>Pseudomonadati</taxon>
        <taxon>Pseudomonadota</taxon>
        <taxon>Gammaproteobacteria</taxon>
        <taxon>Moraxellales</taxon>
        <taxon>Moraxellaceae</taxon>
        <taxon>Acinetobacter</taxon>
    </lineage>
</organism>
<name>A0AB38YXJ3_9GAMM</name>
<reference evidence="6" key="1">
    <citation type="submission" date="2023-09" db="EMBL/GenBank/DDBJ databases">
        <title>Acinetobacter soli.</title>
        <authorList>
            <person name="Kim B."/>
            <person name="Kim D."/>
            <person name="Park D."/>
        </authorList>
    </citation>
    <scope>NUCLEOTIDE SEQUENCE</scope>
    <source>
        <strain evidence="6">2023.05</strain>
    </source>
</reference>
<accession>A0AB38YXJ3</accession>
<dbReference type="GO" id="GO:1901135">
    <property type="term" value="P:carbohydrate derivative metabolic process"/>
    <property type="evidence" value="ECO:0007669"/>
    <property type="project" value="UniProtKB-ARBA"/>
</dbReference>
<keyword evidence="2 6" id="KW-0328">Glycosyltransferase</keyword>
<evidence type="ECO:0000256" key="2">
    <source>
        <dbReference type="ARBA" id="ARBA00022676"/>
    </source>
</evidence>
<feature type="domain" description="Glycosyl transferase family 1" evidence="4">
    <location>
        <begin position="169"/>
        <end position="327"/>
    </location>
</feature>
<dbReference type="Pfam" id="PF00534">
    <property type="entry name" value="Glycos_transf_1"/>
    <property type="match status" value="1"/>
</dbReference>
<dbReference type="PANTHER" id="PTHR12526:SF640">
    <property type="entry name" value="COLANIC ACID BIOSYNTHESIS GLYCOSYLTRANSFERASE WCAL-RELATED"/>
    <property type="match status" value="1"/>
</dbReference>
<evidence type="ECO:0000256" key="1">
    <source>
        <dbReference type="ARBA" id="ARBA00009481"/>
    </source>
</evidence>
<evidence type="ECO:0000256" key="3">
    <source>
        <dbReference type="ARBA" id="ARBA00022679"/>
    </source>
</evidence>
<dbReference type="CDD" id="cd03801">
    <property type="entry name" value="GT4_PimA-like"/>
    <property type="match status" value="1"/>
</dbReference>
<gene>
    <name evidence="6" type="ORF">RHP80_01765</name>
</gene>
<dbReference type="EMBL" id="CP134206">
    <property type="protein sequence ID" value="WND05915.1"/>
    <property type="molecule type" value="Genomic_DNA"/>
</dbReference>
<dbReference type="InterPro" id="IPR028098">
    <property type="entry name" value="Glyco_trans_4-like_N"/>
</dbReference>
<keyword evidence="3 6" id="KW-0808">Transferase</keyword>
<dbReference type="EC" id="2.4.-.-" evidence="6"/>
<proteinExistence type="inferred from homology"/>
<dbReference type="Pfam" id="PF13439">
    <property type="entry name" value="Glyco_transf_4"/>
    <property type="match status" value="1"/>
</dbReference>
<dbReference type="Gene3D" id="3.40.50.2000">
    <property type="entry name" value="Glycogen Phosphorylase B"/>
    <property type="match status" value="2"/>
</dbReference>
<evidence type="ECO:0000313" key="6">
    <source>
        <dbReference type="EMBL" id="WND05915.1"/>
    </source>
</evidence>
<protein>
    <submittedName>
        <fullName evidence="6">Glycosyltransferase family 4 protein</fullName>
        <ecNumber evidence="6">2.4.-.-</ecNumber>
    </submittedName>
</protein>
<comment type="similarity">
    <text evidence="1">Belongs to the glycosyltransferase group 1 family. Glycosyltransferase 4 subfamily.</text>
</comment>
<dbReference type="GO" id="GO:0016757">
    <property type="term" value="F:glycosyltransferase activity"/>
    <property type="evidence" value="ECO:0007669"/>
    <property type="project" value="UniProtKB-KW"/>
</dbReference>